<keyword evidence="9" id="KW-0808">Transferase</keyword>
<dbReference type="AlphaFoldDB" id="A0A3Q8XTT9"/>
<feature type="transmembrane region" description="Helical" evidence="7">
    <location>
        <begin position="67"/>
        <end position="84"/>
    </location>
</feature>
<evidence type="ECO:0000256" key="4">
    <source>
        <dbReference type="ARBA" id="ARBA00022692"/>
    </source>
</evidence>
<evidence type="ECO:0000259" key="8">
    <source>
        <dbReference type="Pfam" id="PF01757"/>
    </source>
</evidence>
<evidence type="ECO:0000256" key="1">
    <source>
        <dbReference type="ARBA" id="ARBA00004651"/>
    </source>
</evidence>
<name>A0A3Q8XTT9_9HYPH</name>
<feature type="transmembrane region" description="Helical" evidence="7">
    <location>
        <begin position="266"/>
        <end position="288"/>
    </location>
</feature>
<feature type="transmembrane region" description="Helical" evidence="7">
    <location>
        <begin position="161"/>
        <end position="185"/>
    </location>
</feature>
<evidence type="ECO:0000256" key="5">
    <source>
        <dbReference type="ARBA" id="ARBA00022989"/>
    </source>
</evidence>
<organism evidence="9 10">
    <name type="scientific">Georhizobium profundi</name>
    <dbReference type="NCBI Taxonomy" id="2341112"/>
    <lineage>
        <taxon>Bacteria</taxon>
        <taxon>Pseudomonadati</taxon>
        <taxon>Pseudomonadota</taxon>
        <taxon>Alphaproteobacteria</taxon>
        <taxon>Hyphomicrobiales</taxon>
        <taxon>Rhizobiaceae</taxon>
        <taxon>Georhizobium</taxon>
    </lineage>
</organism>
<comment type="similarity">
    <text evidence="2">Belongs to the acyltransferase 3 family.</text>
</comment>
<feature type="transmembrane region" description="Helical" evidence="7">
    <location>
        <begin position="33"/>
        <end position="55"/>
    </location>
</feature>
<dbReference type="GO" id="GO:0005886">
    <property type="term" value="C:plasma membrane"/>
    <property type="evidence" value="ECO:0007669"/>
    <property type="project" value="UniProtKB-SubCell"/>
</dbReference>
<feature type="transmembrane region" description="Helical" evidence="7">
    <location>
        <begin position="300"/>
        <end position="322"/>
    </location>
</feature>
<proteinExistence type="inferred from homology"/>
<accession>A0A3Q8XTT9</accession>
<feature type="transmembrane region" description="Helical" evidence="7">
    <location>
        <begin position="96"/>
        <end position="113"/>
    </location>
</feature>
<feature type="domain" description="Acyltransferase 3" evidence="8">
    <location>
        <begin position="25"/>
        <end position="342"/>
    </location>
</feature>
<gene>
    <name evidence="9" type="ORF">D5400_01240</name>
</gene>
<keyword evidence="6 7" id="KW-0472">Membrane</keyword>
<feature type="transmembrane region" description="Helical" evidence="7">
    <location>
        <begin position="128"/>
        <end position="154"/>
    </location>
</feature>
<evidence type="ECO:0000256" key="2">
    <source>
        <dbReference type="ARBA" id="ARBA00007400"/>
    </source>
</evidence>
<evidence type="ECO:0000313" key="9">
    <source>
        <dbReference type="EMBL" id="AZN73501.1"/>
    </source>
</evidence>
<keyword evidence="9" id="KW-0012">Acyltransferase</keyword>
<dbReference type="GO" id="GO:0009246">
    <property type="term" value="P:enterobacterial common antigen biosynthetic process"/>
    <property type="evidence" value="ECO:0007669"/>
    <property type="project" value="TreeGrafter"/>
</dbReference>
<dbReference type="OrthoDB" id="9814956at2"/>
<keyword evidence="10" id="KW-1185">Reference proteome</keyword>
<evidence type="ECO:0000256" key="3">
    <source>
        <dbReference type="ARBA" id="ARBA00022475"/>
    </source>
</evidence>
<dbReference type="GO" id="GO:0016413">
    <property type="term" value="F:O-acetyltransferase activity"/>
    <property type="evidence" value="ECO:0007669"/>
    <property type="project" value="TreeGrafter"/>
</dbReference>
<dbReference type="RefSeq" id="WP_126006879.1">
    <property type="nucleotide sequence ID" value="NZ_CP032509.1"/>
</dbReference>
<keyword evidence="4 7" id="KW-0812">Transmembrane</keyword>
<sequence>MTIPAPQHPARVDGPGSVDWPTRVDWVDHAKGISILLVVMMHSVLGVEAAMGVPGWLHPVVEFCRPFRMPAFFLISGLFLARTIDAPWGRYIDRKVVHFAYFYVLWLTIQFAFKGPGIAMEEGAGAALGAYLTAFLQPFGTLWFIYILPVFFLFTRLVKGLPVWLVLAWAAVMEIMPIATGSVIFDEFAARYVYFFAGYALAARVFAFEGWTARNSALTAGALCVWALVNGVLAFGIAPAALAGYAQAFTWEDKAPKWADLPGISLLAGSIGTLAVIAISGLLARVSWANGLRWIGAHSIVIYLAFFLPMAIARVILIRLGIITDVGTISLLVWIAAVSGPIVFYMIVQWTGFGRFLFERPAWARLSNEGGRQKADRMVPGE</sequence>
<evidence type="ECO:0000313" key="10">
    <source>
        <dbReference type="Proteomes" id="UP000268192"/>
    </source>
</evidence>
<reference evidence="9 10" key="1">
    <citation type="submission" date="2018-09" db="EMBL/GenBank/DDBJ databases">
        <title>Marinorhizobium profundi gen. nov., sp. nov., isolated from a deep-sea sediment sample from the New Britain Trench and proposal of Marinorhizobiaceae fam. nov. in the order Rhizobiales of the class Alphaproteobacteria.</title>
        <authorList>
            <person name="Cao J."/>
        </authorList>
    </citation>
    <scope>NUCLEOTIDE SEQUENCE [LARGE SCALE GENOMIC DNA]</scope>
    <source>
        <strain evidence="9 10">WS11</strain>
    </source>
</reference>
<feature type="transmembrane region" description="Helical" evidence="7">
    <location>
        <begin position="191"/>
        <end position="211"/>
    </location>
</feature>
<dbReference type="PANTHER" id="PTHR40074">
    <property type="entry name" value="O-ACETYLTRANSFERASE WECH"/>
    <property type="match status" value="1"/>
</dbReference>
<dbReference type="Pfam" id="PF01757">
    <property type="entry name" value="Acyl_transf_3"/>
    <property type="match status" value="1"/>
</dbReference>
<comment type="subcellular location">
    <subcellularLocation>
        <location evidence="1">Cell membrane</location>
        <topology evidence="1">Multi-pass membrane protein</topology>
    </subcellularLocation>
</comment>
<keyword evidence="5 7" id="KW-1133">Transmembrane helix</keyword>
<feature type="transmembrane region" description="Helical" evidence="7">
    <location>
        <begin position="223"/>
        <end position="246"/>
    </location>
</feature>
<dbReference type="EMBL" id="CP032509">
    <property type="protein sequence ID" value="AZN73501.1"/>
    <property type="molecule type" value="Genomic_DNA"/>
</dbReference>
<evidence type="ECO:0000256" key="7">
    <source>
        <dbReference type="SAM" id="Phobius"/>
    </source>
</evidence>
<dbReference type="PANTHER" id="PTHR40074:SF4">
    <property type="entry name" value="INNER MEMBRANE PROTEIN YCFT"/>
    <property type="match status" value="1"/>
</dbReference>
<dbReference type="Proteomes" id="UP000268192">
    <property type="component" value="Chromosome"/>
</dbReference>
<keyword evidence="3" id="KW-1003">Cell membrane</keyword>
<evidence type="ECO:0000256" key="6">
    <source>
        <dbReference type="ARBA" id="ARBA00023136"/>
    </source>
</evidence>
<dbReference type="InterPro" id="IPR002656">
    <property type="entry name" value="Acyl_transf_3_dom"/>
</dbReference>
<protein>
    <submittedName>
        <fullName evidence="9">Acyltransferase</fullName>
    </submittedName>
</protein>
<feature type="transmembrane region" description="Helical" evidence="7">
    <location>
        <begin position="328"/>
        <end position="348"/>
    </location>
</feature>
<dbReference type="KEGG" id="abaw:D5400_01240"/>